<evidence type="ECO:0000313" key="7">
    <source>
        <dbReference type="Proteomes" id="UP000046393"/>
    </source>
</evidence>
<feature type="compositionally biased region" description="Basic and acidic residues" evidence="5">
    <location>
        <begin position="471"/>
        <end position="501"/>
    </location>
</feature>
<feature type="compositionally biased region" description="Polar residues" evidence="5">
    <location>
        <begin position="880"/>
        <end position="895"/>
    </location>
</feature>
<dbReference type="InterPro" id="IPR001876">
    <property type="entry name" value="Znf_RanBP2"/>
</dbReference>
<feature type="domain" description="RanBP2-type" evidence="6">
    <location>
        <begin position="542"/>
        <end position="571"/>
    </location>
</feature>
<reference evidence="8" key="1">
    <citation type="submission" date="2016-04" db="UniProtKB">
        <authorList>
            <consortium name="WormBaseParasite"/>
        </authorList>
    </citation>
    <scope>IDENTIFICATION</scope>
</reference>
<protein>
    <submittedName>
        <fullName evidence="8">RanBP2-type domain-containing protein</fullName>
    </submittedName>
</protein>
<evidence type="ECO:0000256" key="1">
    <source>
        <dbReference type="ARBA" id="ARBA00022723"/>
    </source>
</evidence>
<dbReference type="Proteomes" id="UP000046393">
    <property type="component" value="Unplaced"/>
</dbReference>
<feature type="compositionally biased region" description="Basic and acidic residues" evidence="5">
    <location>
        <begin position="40"/>
        <end position="52"/>
    </location>
</feature>
<organism evidence="7 8">
    <name type="scientific">Syphacia muris</name>
    <dbReference type="NCBI Taxonomy" id="451379"/>
    <lineage>
        <taxon>Eukaryota</taxon>
        <taxon>Metazoa</taxon>
        <taxon>Ecdysozoa</taxon>
        <taxon>Nematoda</taxon>
        <taxon>Chromadorea</taxon>
        <taxon>Rhabditida</taxon>
        <taxon>Spirurina</taxon>
        <taxon>Oxyuridomorpha</taxon>
        <taxon>Oxyuroidea</taxon>
        <taxon>Oxyuridae</taxon>
        <taxon>Syphacia</taxon>
    </lineage>
</organism>
<dbReference type="InterPro" id="IPR036443">
    <property type="entry name" value="Znf_RanBP2_sf"/>
</dbReference>
<feature type="compositionally biased region" description="Basic and acidic residues" evidence="5">
    <location>
        <begin position="526"/>
        <end position="538"/>
    </location>
</feature>
<feature type="region of interest" description="Disordered" evidence="5">
    <location>
        <begin position="20"/>
        <end position="74"/>
    </location>
</feature>
<keyword evidence="2 4" id="KW-0863">Zinc-finger</keyword>
<dbReference type="Gene3D" id="4.10.1060.10">
    <property type="entry name" value="Zinc finger, RanBP2-type"/>
    <property type="match status" value="2"/>
</dbReference>
<feature type="region of interest" description="Disordered" evidence="5">
    <location>
        <begin position="738"/>
        <end position="763"/>
    </location>
</feature>
<dbReference type="GO" id="GO:0008270">
    <property type="term" value="F:zinc ion binding"/>
    <property type="evidence" value="ECO:0007669"/>
    <property type="project" value="UniProtKB-KW"/>
</dbReference>
<feature type="compositionally biased region" description="Acidic residues" evidence="5">
    <location>
        <begin position="440"/>
        <end position="460"/>
    </location>
</feature>
<dbReference type="SUPFAM" id="SSF90209">
    <property type="entry name" value="Ran binding protein zinc finger-like"/>
    <property type="match status" value="1"/>
</dbReference>
<dbReference type="SMART" id="SM00547">
    <property type="entry name" value="ZnF_RBZ"/>
    <property type="match status" value="2"/>
</dbReference>
<evidence type="ECO:0000256" key="5">
    <source>
        <dbReference type="SAM" id="MobiDB-lite"/>
    </source>
</evidence>
<evidence type="ECO:0000256" key="3">
    <source>
        <dbReference type="ARBA" id="ARBA00022833"/>
    </source>
</evidence>
<feature type="region of interest" description="Disordered" evidence="5">
    <location>
        <begin position="310"/>
        <end position="337"/>
    </location>
</feature>
<keyword evidence="3" id="KW-0862">Zinc</keyword>
<keyword evidence="7" id="KW-1185">Reference proteome</keyword>
<proteinExistence type="predicted"/>
<dbReference type="AlphaFoldDB" id="A0A158R5F1"/>
<feature type="compositionally biased region" description="Polar residues" evidence="5">
    <location>
        <begin position="53"/>
        <end position="74"/>
    </location>
</feature>
<dbReference type="PROSITE" id="PS50199">
    <property type="entry name" value="ZF_RANBP2_2"/>
    <property type="match status" value="2"/>
</dbReference>
<feature type="domain" description="RanBP2-type" evidence="6">
    <location>
        <begin position="592"/>
        <end position="621"/>
    </location>
</feature>
<accession>A0A158R5F1</accession>
<sequence length="1091" mass="117506">MGEERKSGWLSSVVGNISSLWSRPTLEEDEPPHLSFTEEQSERDFETVEKFENNVTKYSPDKPTTSSSVINEKSRSTRYLSPTLLMSSVKPQSDSPKLPKRKRPFMEELVESSEVKDNNVSRNRFSTSNIFSDELFTGFSTRKRICRPSRVLSDTVSNLDKSLLDRSVDPLNTSRNSVNGSRLGSRVSRASSFTSSALSSKTLAILQQLEKISTPAMEAKKLPFKCRSERWFADERNSSIARILNNSTARTPSRAQVISNRMSSTLPQNSFWHRPNKLMDQISKNVNDNSLQKNNIISSTVLTKSLPDELERDSGLHNNEQSVANRKKHEPVLKSSDGKSVKRLTNLFSAKDLDLEVDSTELEEVRPLYESWSSSKEMNAKVMTPAPGFLGIASKDSLLGKVDTASSSKKIEDMSCLGDDLFSFSRPEKRGPSTHKQETSDDDASNNSESDVDDKSEESDDNKTKATANEKNAESEKKTTQNDSDFKDESTVQTKVDKVEKSQPNFPASGNGDVSKETNENSAKSKSAEEVKNTSEVKTSEKSEKWTCKMCWVANEKTASKCVCCGTIAPAVENFVQPKVTIENTTKTTVEKSKSWSCPDCFVSNKVEDEKCVCCGHVKKNLEKNEQPSNLETAASQKSLLSSNPQQPITNVFGDKAFKPLPSTGMTFGLKKPQEVTQNTIQPPTTTSSAAVPFGVASSSVPKFGLNSSSSAPNFGILCSAPQPSSLTTVSEVKAPTTSIFGAPPAPKSFASEPKTSQESHDNQTMKNPFAINAPNSNATSMAPVQQPLQTATLPFNTTTPFGNTSGSSVGMQASKSLFQNPSGFGNKSFNVPSTLPQTSTTFSFGSSSAFGNSLQSKISLEISETVATSATSPAKDGSDSVTMASPTSSGSNISQPAANGGFNFSTAAPTFNFLANSSTTSGASSNVFGSLTSNAPSAGPTFTFGSSLTEPSKSLNQNTTNLNPTPSLTKVFSAPSTVPPASFNFGANTSNPGSIFSAPPPTSFNFGASAENPFNASGATPFGNAAAAPTNFFTSGTTSSNTTTRRVLKARRMRKSLLLRDRRMAFQLLQEVDETIGVTCISYASSTAEA</sequence>
<evidence type="ECO:0000256" key="2">
    <source>
        <dbReference type="ARBA" id="ARBA00022771"/>
    </source>
</evidence>
<dbReference type="WBParaSite" id="SMUV_0000656401-mRNA-1">
    <property type="protein sequence ID" value="SMUV_0000656401-mRNA-1"/>
    <property type="gene ID" value="SMUV_0000656401"/>
</dbReference>
<feature type="compositionally biased region" description="Basic and acidic residues" evidence="5">
    <location>
        <begin position="426"/>
        <end position="439"/>
    </location>
</feature>
<feature type="region of interest" description="Disordered" evidence="5">
    <location>
        <begin position="422"/>
        <end position="538"/>
    </location>
</feature>
<evidence type="ECO:0000259" key="6">
    <source>
        <dbReference type="PROSITE" id="PS50199"/>
    </source>
</evidence>
<evidence type="ECO:0000313" key="8">
    <source>
        <dbReference type="WBParaSite" id="SMUV_0000656401-mRNA-1"/>
    </source>
</evidence>
<feature type="region of interest" description="Disordered" evidence="5">
    <location>
        <begin position="870"/>
        <end position="895"/>
    </location>
</feature>
<name>A0A158R5F1_9BILA</name>
<evidence type="ECO:0000256" key="4">
    <source>
        <dbReference type="PROSITE-ProRule" id="PRU00322"/>
    </source>
</evidence>
<dbReference type="STRING" id="451379.A0A158R5F1"/>
<keyword evidence="1" id="KW-0479">Metal-binding</keyword>
<dbReference type="PROSITE" id="PS01358">
    <property type="entry name" value="ZF_RANBP2_1"/>
    <property type="match status" value="2"/>
</dbReference>